<comment type="caution">
    <text evidence="1">The sequence shown here is derived from an EMBL/GenBank/DDBJ whole genome shotgun (WGS) entry which is preliminary data.</text>
</comment>
<accession>A0AAV0IB19</accession>
<dbReference type="AlphaFoldDB" id="A0AAV0IB19"/>
<reference evidence="1" key="1">
    <citation type="submission" date="2022-08" db="EMBL/GenBank/DDBJ databases">
        <authorList>
            <person name="Gutierrez-Valencia J."/>
        </authorList>
    </citation>
    <scope>NUCLEOTIDE SEQUENCE</scope>
</reference>
<gene>
    <name evidence="1" type="ORF">LITE_LOCUS8468</name>
</gene>
<organism evidence="1 2">
    <name type="scientific">Linum tenue</name>
    <dbReference type="NCBI Taxonomy" id="586396"/>
    <lineage>
        <taxon>Eukaryota</taxon>
        <taxon>Viridiplantae</taxon>
        <taxon>Streptophyta</taxon>
        <taxon>Embryophyta</taxon>
        <taxon>Tracheophyta</taxon>
        <taxon>Spermatophyta</taxon>
        <taxon>Magnoliopsida</taxon>
        <taxon>eudicotyledons</taxon>
        <taxon>Gunneridae</taxon>
        <taxon>Pentapetalae</taxon>
        <taxon>rosids</taxon>
        <taxon>fabids</taxon>
        <taxon>Malpighiales</taxon>
        <taxon>Linaceae</taxon>
        <taxon>Linum</taxon>
    </lineage>
</organism>
<name>A0AAV0IB19_9ROSI</name>
<dbReference type="Proteomes" id="UP001154282">
    <property type="component" value="Unassembled WGS sequence"/>
</dbReference>
<protein>
    <submittedName>
        <fullName evidence="1">Uncharacterized protein</fullName>
    </submittedName>
</protein>
<evidence type="ECO:0000313" key="2">
    <source>
        <dbReference type="Proteomes" id="UP001154282"/>
    </source>
</evidence>
<proteinExistence type="predicted"/>
<dbReference type="EMBL" id="CAMGYJ010000003">
    <property type="protein sequence ID" value="CAI0394830.1"/>
    <property type="molecule type" value="Genomic_DNA"/>
</dbReference>
<sequence length="64" mass="7060">MRSPLGQPSTGALGRVYLARHFSGANSRSKISVFLSWRTSKASTSWETGLFVTMEFTGMVARTF</sequence>
<keyword evidence="2" id="KW-1185">Reference proteome</keyword>
<evidence type="ECO:0000313" key="1">
    <source>
        <dbReference type="EMBL" id="CAI0394830.1"/>
    </source>
</evidence>